<dbReference type="Proteomes" id="UP001165064">
    <property type="component" value="Unassembled WGS sequence"/>
</dbReference>
<dbReference type="EMBL" id="BSXS01006017">
    <property type="protein sequence ID" value="GME85009.1"/>
    <property type="molecule type" value="Genomic_DNA"/>
</dbReference>
<protein>
    <submittedName>
        <fullName evidence="1">Unnamed protein product</fullName>
    </submittedName>
</protein>
<proteinExistence type="predicted"/>
<reference evidence="1" key="1">
    <citation type="submission" date="2023-04" db="EMBL/GenBank/DDBJ databases">
        <title>Ambrosiozyma monospora NBRC 10751.</title>
        <authorList>
            <person name="Ichikawa N."/>
            <person name="Sato H."/>
            <person name="Tonouchi N."/>
        </authorList>
    </citation>
    <scope>NUCLEOTIDE SEQUENCE</scope>
    <source>
        <strain evidence="1">NBRC 10751</strain>
    </source>
</reference>
<evidence type="ECO:0000313" key="2">
    <source>
        <dbReference type="Proteomes" id="UP001165064"/>
    </source>
</evidence>
<accession>A0ACB5TC21</accession>
<sequence>MGKDLAVLHSIALILVIPVFHIKAILLLVLLVQQLLLVLMAFVVVLVVRLVLAIDRNIMELSMKELEEGIYSAASAGGPTSGSNLPSLLNGSGPNSTQLPSRLGSVNASASVPNNTTLNGSGSRSGSVYGTLTPTKSISPILHRTPSNHKLPPISSISSPAITAAANGPATISPRLSQSSQSSAQLLTPATASAAAAASRRTSNANPTTMTSVQSKTQQIKQEEPEIEFVNFSRTNITQTEVQKLILDSISIFKSISQSSMTVNSTLLDPTNSNYMSEINKGLPQLKFKLSSLFIIYGSMIFASGHIPQFSSALLDCIITHLTELCSDQLQLPEPQSQLRHEPRPQFQQTPTTTNIKPVEKIFSMLLLLQHYYRTYKIEKCFTLLFQIVYHLL</sequence>
<comment type="caution">
    <text evidence="1">The sequence shown here is derived from an EMBL/GenBank/DDBJ whole genome shotgun (WGS) entry which is preliminary data.</text>
</comment>
<organism evidence="1 2">
    <name type="scientific">Ambrosiozyma monospora</name>
    <name type="common">Yeast</name>
    <name type="synonym">Endomycopsis monosporus</name>
    <dbReference type="NCBI Taxonomy" id="43982"/>
    <lineage>
        <taxon>Eukaryota</taxon>
        <taxon>Fungi</taxon>
        <taxon>Dikarya</taxon>
        <taxon>Ascomycota</taxon>
        <taxon>Saccharomycotina</taxon>
        <taxon>Pichiomycetes</taxon>
        <taxon>Pichiales</taxon>
        <taxon>Pichiaceae</taxon>
        <taxon>Ambrosiozyma</taxon>
    </lineage>
</organism>
<name>A0ACB5TC21_AMBMO</name>
<gene>
    <name evidence="1" type="ORF">Amon02_000728500</name>
</gene>
<evidence type="ECO:0000313" key="1">
    <source>
        <dbReference type="EMBL" id="GME85009.1"/>
    </source>
</evidence>
<keyword evidence="2" id="KW-1185">Reference proteome</keyword>